<evidence type="ECO:0000256" key="4">
    <source>
        <dbReference type="RuleBase" id="RU003737"/>
    </source>
</evidence>
<keyword evidence="8" id="KW-1185">Reference proteome</keyword>
<evidence type="ECO:0000313" key="8">
    <source>
        <dbReference type="Proteomes" id="UP000001880"/>
    </source>
</evidence>
<feature type="domain" description="Orn/DAP/Arg decarboxylase 2 C-terminal" evidence="5">
    <location>
        <begin position="296"/>
        <end position="385"/>
    </location>
</feature>
<dbReference type="Proteomes" id="UP000001880">
    <property type="component" value="Chromosome"/>
</dbReference>
<evidence type="ECO:0000259" key="6">
    <source>
        <dbReference type="Pfam" id="PF02784"/>
    </source>
</evidence>
<dbReference type="InterPro" id="IPR022644">
    <property type="entry name" value="De-COase2_N"/>
</dbReference>
<dbReference type="InterPro" id="IPR000183">
    <property type="entry name" value="Orn/DAP/Arg_de-COase"/>
</dbReference>
<feature type="modified residue" description="N6-(pyridoxal phosphate)lysine" evidence="3">
    <location>
        <position position="70"/>
    </location>
</feature>
<evidence type="ECO:0000256" key="3">
    <source>
        <dbReference type="PIRSR" id="PIRSR600183-50"/>
    </source>
</evidence>
<dbReference type="GO" id="GO:0009089">
    <property type="term" value="P:lysine biosynthetic process via diaminopimelate"/>
    <property type="evidence" value="ECO:0007669"/>
    <property type="project" value="TreeGrafter"/>
</dbReference>
<dbReference type="KEGG" id="hoh:Hoch_4745"/>
<dbReference type="InterPro" id="IPR009006">
    <property type="entry name" value="Ala_racemase/Decarboxylase_C"/>
</dbReference>
<organism evidence="7 8">
    <name type="scientific">Haliangium ochraceum (strain DSM 14365 / JCM 11303 / SMP-2)</name>
    <dbReference type="NCBI Taxonomy" id="502025"/>
    <lineage>
        <taxon>Bacteria</taxon>
        <taxon>Pseudomonadati</taxon>
        <taxon>Myxococcota</taxon>
        <taxon>Polyangia</taxon>
        <taxon>Haliangiales</taxon>
        <taxon>Kofleriaceae</taxon>
        <taxon>Haliangium</taxon>
    </lineage>
</organism>
<dbReference type="HOGENOM" id="CLU_468314_0_0_7"/>
<dbReference type="InterPro" id="IPR022657">
    <property type="entry name" value="De-COase2_CS"/>
</dbReference>
<feature type="domain" description="Orn/DAP/Arg decarboxylase 2 N-terminal" evidence="6">
    <location>
        <begin position="49"/>
        <end position="294"/>
    </location>
</feature>
<evidence type="ECO:0000256" key="2">
    <source>
        <dbReference type="ARBA" id="ARBA00022898"/>
    </source>
</evidence>
<dbReference type="EMBL" id="CP001804">
    <property type="protein sequence ID" value="ACY17235.1"/>
    <property type="molecule type" value="Genomic_DNA"/>
</dbReference>
<evidence type="ECO:0000256" key="1">
    <source>
        <dbReference type="ARBA" id="ARBA00001933"/>
    </source>
</evidence>
<name>D0LSL3_HALO1</name>
<dbReference type="AlphaFoldDB" id="D0LSL3"/>
<proteinExistence type="inferred from homology"/>
<dbReference type="PROSITE" id="PS00879">
    <property type="entry name" value="ODR_DC_2_2"/>
    <property type="match status" value="1"/>
</dbReference>
<evidence type="ECO:0000259" key="5">
    <source>
        <dbReference type="Pfam" id="PF00278"/>
    </source>
</evidence>
<dbReference type="SUPFAM" id="SSF51419">
    <property type="entry name" value="PLP-binding barrel"/>
    <property type="match status" value="1"/>
</dbReference>
<evidence type="ECO:0000313" key="7">
    <source>
        <dbReference type="EMBL" id="ACY17235.1"/>
    </source>
</evidence>
<protein>
    <submittedName>
        <fullName evidence="7">Orn/DAP/Arg decarboxylase 2</fullName>
    </submittedName>
</protein>
<dbReference type="PRINTS" id="PR01179">
    <property type="entry name" value="ODADCRBXLASE"/>
</dbReference>
<gene>
    <name evidence="7" type="ordered locus">Hoch_4745</name>
</gene>
<dbReference type="GO" id="GO:0008836">
    <property type="term" value="F:diaminopimelate decarboxylase activity"/>
    <property type="evidence" value="ECO:0007669"/>
    <property type="project" value="TreeGrafter"/>
</dbReference>
<dbReference type="eggNOG" id="COG0019">
    <property type="taxonomic scope" value="Bacteria"/>
</dbReference>
<dbReference type="Gene3D" id="3.20.20.10">
    <property type="entry name" value="Alanine racemase"/>
    <property type="match status" value="1"/>
</dbReference>
<dbReference type="PANTHER" id="PTHR43727">
    <property type="entry name" value="DIAMINOPIMELATE DECARBOXYLASE"/>
    <property type="match status" value="1"/>
</dbReference>
<dbReference type="STRING" id="502025.Hoch_4745"/>
<reference evidence="7 8" key="1">
    <citation type="journal article" date="2010" name="Stand. Genomic Sci.">
        <title>Complete genome sequence of Haliangium ochraceum type strain (SMP-2).</title>
        <authorList>
            <consortium name="US DOE Joint Genome Institute (JGI-PGF)"/>
            <person name="Ivanova N."/>
            <person name="Daum C."/>
            <person name="Lang E."/>
            <person name="Abt B."/>
            <person name="Kopitz M."/>
            <person name="Saunders E."/>
            <person name="Lapidus A."/>
            <person name="Lucas S."/>
            <person name="Glavina Del Rio T."/>
            <person name="Nolan M."/>
            <person name="Tice H."/>
            <person name="Copeland A."/>
            <person name="Cheng J.F."/>
            <person name="Chen F."/>
            <person name="Bruce D."/>
            <person name="Goodwin L."/>
            <person name="Pitluck S."/>
            <person name="Mavromatis K."/>
            <person name="Pati A."/>
            <person name="Mikhailova N."/>
            <person name="Chen A."/>
            <person name="Palaniappan K."/>
            <person name="Land M."/>
            <person name="Hauser L."/>
            <person name="Chang Y.J."/>
            <person name="Jeffries C.D."/>
            <person name="Detter J.C."/>
            <person name="Brettin T."/>
            <person name="Rohde M."/>
            <person name="Goker M."/>
            <person name="Bristow J."/>
            <person name="Markowitz V."/>
            <person name="Eisen J.A."/>
            <person name="Hugenholtz P."/>
            <person name="Kyrpides N.C."/>
            <person name="Klenk H.P."/>
        </authorList>
    </citation>
    <scope>NUCLEOTIDE SEQUENCE [LARGE SCALE GENOMIC DNA]</scope>
    <source>
        <strain evidence="8">DSM 14365 / CIP 107738 / JCM 11303 / AJ 13395 / SMP-2</strain>
    </source>
</reference>
<dbReference type="Pfam" id="PF00278">
    <property type="entry name" value="Orn_DAP_Arg_deC"/>
    <property type="match status" value="1"/>
</dbReference>
<dbReference type="InterPro" id="IPR022643">
    <property type="entry name" value="De-COase2_C"/>
</dbReference>
<dbReference type="SUPFAM" id="SSF50621">
    <property type="entry name" value="Alanine racemase C-terminal domain-like"/>
    <property type="match status" value="1"/>
</dbReference>
<sequence>MPIHENSPPIPPGATSSATLETWSRELDFRALLARFGSNVWVLHECALRDNFAAWRELAGAAERICYPVKTNPSPAVLERIAAWGGRAECASLAELQLARLAGFSEQRLLYGSPALNLQVAWSLLEDGGTVVVDSAEALASLDERASRAPALPPGRVLLRVNPSISIRYRKTQPWTDLIAHASQRGKFGIPSEEIIELVSGLRALRICGLHAHVGTQMDHIEPFAILAEHLIALADAITERSAQPLSILDLGGGLGIPCTAAEDFPRIAALAPVTEMVANSGREAWLEPGSAMVGNTVGLLAAIASVKTMRDRRWAIADAGTDQLVKITLSQWYHQILGPDGQPLPMQGDDALGGPLCFSGDVLLPATEVSGLRPGDPIFVQHTGAYFAAIANRFNGRRPGGTVVIRADGSAERIHRRARALDEPANDGYAWGCSQPRQRERPVALARIEPLRSVLHSTAGAERFDYLSCAQRGERCCVFEVAIASPLEFLTLPLAMRAAADASIIALLLLLGHEVKSMPVSGSEIEMRIHETISTRAPLRIEVAMSHFAKARGSARSCAMHFYIAEGACTGRSVVQFDPGS</sequence>
<accession>D0LSL3</accession>
<dbReference type="Gene3D" id="2.40.37.10">
    <property type="entry name" value="Lyase, Ornithine Decarboxylase, Chain A, domain 1"/>
    <property type="match status" value="1"/>
</dbReference>
<dbReference type="RefSeq" id="WP_012829833.1">
    <property type="nucleotide sequence ID" value="NC_013440.1"/>
</dbReference>
<keyword evidence="2 3" id="KW-0663">Pyridoxal phosphate</keyword>
<comment type="similarity">
    <text evidence="4">Belongs to the Orn/Lys/Arg decarboxylase class-II family.</text>
</comment>
<dbReference type="Pfam" id="PF02784">
    <property type="entry name" value="Orn_Arg_deC_N"/>
    <property type="match status" value="1"/>
</dbReference>
<comment type="cofactor">
    <cofactor evidence="1 3">
        <name>pyridoxal 5'-phosphate</name>
        <dbReference type="ChEBI" id="CHEBI:597326"/>
    </cofactor>
</comment>
<dbReference type="InterPro" id="IPR029066">
    <property type="entry name" value="PLP-binding_barrel"/>
</dbReference>
<feature type="active site" description="Proton donor" evidence="3">
    <location>
        <position position="358"/>
    </location>
</feature>
<dbReference type="PANTHER" id="PTHR43727:SF2">
    <property type="entry name" value="GROUP IV DECARBOXYLASE"/>
    <property type="match status" value="1"/>
</dbReference>